<keyword evidence="3 5" id="KW-1133">Transmembrane helix</keyword>
<dbReference type="Pfam" id="PF04191">
    <property type="entry name" value="PEMT"/>
    <property type="match status" value="1"/>
</dbReference>
<sequence>MKKLLPPILFLIFVISMSLICWWLGSPHHMLYPYNLAGLVVIGVGLLLAMSGKRLFKKRNTNIMTFDEPTLLVTEGVYKYTRNPMYLGFVVSLLGFAILTGAANSSFLLTAIFVLVTDRWYIKFEEQMMRDKFGQDYEDYCRKVRRWF</sequence>
<dbReference type="PANTHER" id="PTHR12714">
    <property type="entry name" value="PROTEIN-S ISOPRENYLCYSTEINE O-METHYLTRANSFERASE"/>
    <property type="match status" value="1"/>
</dbReference>
<dbReference type="GO" id="GO:0016740">
    <property type="term" value="F:transferase activity"/>
    <property type="evidence" value="ECO:0007669"/>
    <property type="project" value="UniProtKB-ARBA"/>
</dbReference>
<evidence type="ECO:0000313" key="7">
    <source>
        <dbReference type="Proteomes" id="UP000235746"/>
    </source>
</evidence>
<dbReference type="Proteomes" id="UP000235746">
    <property type="component" value="Unassembled WGS sequence"/>
</dbReference>
<comment type="subcellular location">
    <subcellularLocation>
        <location evidence="1">Endomembrane system</location>
        <topology evidence="1">Multi-pass membrane protein</topology>
    </subcellularLocation>
</comment>
<dbReference type="GO" id="GO:0012505">
    <property type="term" value="C:endomembrane system"/>
    <property type="evidence" value="ECO:0007669"/>
    <property type="project" value="UniProtKB-SubCell"/>
</dbReference>
<protein>
    <submittedName>
        <fullName evidence="6">Uncharacterized protein</fullName>
    </submittedName>
</protein>
<dbReference type="Gene3D" id="1.20.120.1630">
    <property type="match status" value="1"/>
</dbReference>
<dbReference type="PANTHER" id="PTHR12714:SF11">
    <property type="entry name" value="PROTEIN C-TERMINAL S-ISOPRENYLCYSTEINE CARBOXYL O-METHYLTRANSFERASE"/>
    <property type="match status" value="1"/>
</dbReference>
<evidence type="ECO:0000256" key="4">
    <source>
        <dbReference type="ARBA" id="ARBA00023136"/>
    </source>
</evidence>
<reference evidence="7" key="1">
    <citation type="submission" date="2016-07" db="EMBL/GenBank/DDBJ databases">
        <title>Nontailed viruses are major unrecognized killers of bacteria in the ocean.</title>
        <authorList>
            <person name="Kauffman K."/>
            <person name="Hussain F."/>
            <person name="Yang J."/>
            <person name="Arevalo P."/>
            <person name="Brown J."/>
            <person name="Cutler M."/>
            <person name="Kelly L."/>
            <person name="Polz M.F."/>
        </authorList>
    </citation>
    <scope>NUCLEOTIDE SEQUENCE [LARGE SCALE GENOMIC DNA]</scope>
    <source>
        <strain evidence="7">10N.261.51.B8</strain>
    </source>
</reference>
<evidence type="ECO:0000256" key="5">
    <source>
        <dbReference type="SAM" id="Phobius"/>
    </source>
</evidence>
<feature type="transmembrane region" description="Helical" evidence="5">
    <location>
        <begin position="31"/>
        <end position="50"/>
    </location>
</feature>
<evidence type="ECO:0000313" key="6">
    <source>
        <dbReference type="EMBL" id="PML53539.1"/>
    </source>
</evidence>
<dbReference type="PROSITE" id="PS50244">
    <property type="entry name" value="S5A_REDUCTASE"/>
    <property type="match status" value="1"/>
</dbReference>
<comment type="caution">
    <text evidence="6">The sequence shown here is derived from an EMBL/GenBank/DDBJ whole genome shotgun (WGS) entry which is preliminary data.</text>
</comment>
<feature type="transmembrane region" description="Helical" evidence="5">
    <location>
        <begin position="86"/>
        <end position="116"/>
    </location>
</feature>
<dbReference type="EMBL" id="MCYL01000044">
    <property type="protein sequence ID" value="PML53539.1"/>
    <property type="molecule type" value="Genomic_DNA"/>
</dbReference>
<keyword evidence="2 5" id="KW-0812">Transmembrane</keyword>
<dbReference type="RefSeq" id="WP_102514608.1">
    <property type="nucleotide sequence ID" value="NZ_JAJGZO010000003.1"/>
</dbReference>
<organism evidence="6 7">
    <name type="scientific">Vibrio lentus</name>
    <dbReference type="NCBI Taxonomy" id="136468"/>
    <lineage>
        <taxon>Bacteria</taxon>
        <taxon>Pseudomonadati</taxon>
        <taxon>Pseudomonadota</taxon>
        <taxon>Gammaproteobacteria</taxon>
        <taxon>Vibrionales</taxon>
        <taxon>Vibrionaceae</taxon>
        <taxon>Vibrio</taxon>
    </lineage>
</organism>
<dbReference type="AlphaFoldDB" id="A0A2N7IAN9"/>
<proteinExistence type="predicted"/>
<evidence type="ECO:0000256" key="2">
    <source>
        <dbReference type="ARBA" id="ARBA00022692"/>
    </source>
</evidence>
<dbReference type="InterPro" id="IPR007318">
    <property type="entry name" value="Phopholipid_MeTrfase"/>
</dbReference>
<evidence type="ECO:0000256" key="1">
    <source>
        <dbReference type="ARBA" id="ARBA00004127"/>
    </source>
</evidence>
<evidence type="ECO:0000256" key="3">
    <source>
        <dbReference type="ARBA" id="ARBA00022989"/>
    </source>
</evidence>
<accession>A0A2N7IAN9</accession>
<gene>
    <name evidence="6" type="ORF">BCT74_09260</name>
</gene>
<keyword evidence="4 5" id="KW-0472">Membrane</keyword>
<name>A0A2N7IAN9_9VIBR</name>
<feature type="transmembrane region" description="Helical" evidence="5">
    <location>
        <begin position="7"/>
        <end position="25"/>
    </location>
</feature>